<sequence length="325" mass="34765">MSSLKTNLLRTLAVAGLSAALVAPAAAAHAEPSPADLTRRIERSSAELERVVESYNKIREDIKANEAAVVRLQSRIGPLEREAAQSRADLGEFAATAYKTGGLRTADALLRPGGSAALIDRLGTIDRLTQQRQERIDGFTTSQRRLIDEKNRLNTVLARQAAQARTLATTKTRIERDLARLYELRREAYGRATEAPSAPRAQAAAEAPAVSGQAGVAVRYAYGAIGKPYVWGGSGPDGYDCSGLTSAAWRAAGKSLPHNARMQWGAVAHIGRGELRPGDLVFYSGLGHVAFYVGGGQVIDAPSAGRNVLKRGMNLMPIHGYGRVR</sequence>
<comment type="caution">
    <text evidence="8">The sequence shown here is derived from an EMBL/GenBank/DDBJ whole genome shotgun (WGS) entry which is preliminary data.</text>
</comment>
<keyword evidence="2" id="KW-0645">Protease</keyword>
<evidence type="ECO:0000313" key="9">
    <source>
        <dbReference type="Proteomes" id="UP000279968"/>
    </source>
</evidence>
<protein>
    <submittedName>
        <fullName evidence="8">Glycoside hydrolase</fullName>
    </submittedName>
</protein>
<dbReference type="Gene3D" id="6.10.250.3150">
    <property type="match status" value="1"/>
</dbReference>
<feature type="domain" description="NlpC/P60" evidence="7">
    <location>
        <begin position="211"/>
        <end position="325"/>
    </location>
</feature>
<accession>A0A3B0A1Z0</accession>
<keyword evidence="5" id="KW-0175">Coiled coil</keyword>
<organism evidence="8 9">
    <name type="scientific">Micromonospora costi</name>
    <dbReference type="NCBI Taxonomy" id="1530042"/>
    <lineage>
        <taxon>Bacteria</taxon>
        <taxon>Bacillati</taxon>
        <taxon>Actinomycetota</taxon>
        <taxon>Actinomycetes</taxon>
        <taxon>Micromonosporales</taxon>
        <taxon>Micromonosporaceae</taxon>
        <taxon>Micromonospora</taxon>
    </lineage>
</organism>
<dbReference type="RefSeq" id="WP_120780521.1">
    <property type="nucleotide sequence ID" value="NZ_JBHLUP010000001.1"/>
</dbReference>
<dbReference type="SUPFAM" id="SSF54001">
    <property type="entry name" value="Cysteine proteinases"/>
    <property type="match status" value="1"/>
</dbReference>
<feature type="chain" id="PRO_5017418931" evidence="6">
    <location>
        <begin position="31"/>
        <end position="325"/>
    </location>
</feature>
<proteinExistence type="inferred from homology"/>
<evidence type="ECO:0000256" key="3">
    <source>
        <dbReference type="ARBA" id="ARBA00022801"/>
    </source>
</evidence>
<evidence type="ECO:0000256" key="4">
    <source>
        <dbReference type="ARBA" id="ARBA00022807"/>
    </source>
</evidence>
<dbReference type="InterPro" id="IPR038765">
    <property type="entry name" value="Papain-like_cys_pep_sf"/>
</dbReference>
<keyword evidence="6" id="KW-0732">Signal</keyword>
<dbReference type="EMBL" id="RBAN01000003">
    <property type="protein sequence ID" value="RKN53776.1"/>
    <property type="molecule type" value="Genomic_DNA"/>
</dbReference>
<dbReference type="GO" id="GO:0008234">
    <property type="term" value="F:cysteine-type peptidase activity"/>
    <property type="evidence" value="ECO:0007669"/>
    <property type="project" value="UniProtKB-KW"/>
</dbReference>
<comment type="similarity">
    <text evidence="1">Belongs to the peptidase C40 family.</text>
</comment>
<dbReference type="PANTHER" id="PTHR47359">
    <property type="entry name" value="PEPTIDOGLYCAN DL-ENDOPEPTIDASE CWLO"/>
    <property type="match status" value="1"/>
</dbReference>
<feature type="coiled-coil region" evidence="5">
    <location>
        <begin position="41"/>
        <end position="75"/>
    </location>
</feature>
<dbReference type="Gene3D" id="3.90.1720.10">
    <property type="entry name" value="endopeptidase domain like (from Nostoc punctiforme)"/>
    <property type="match status" value="1"/>
</dbReference>
<dbReference type="InterPro" id="IPR000064">
    <property type="entry name" value="NLP_P60_dom"/>
</dbReference>
<feature type="signal peptide" evidence="6">
    <location>
        <begin position="1"/>
        <end position="30"/>
    </location>
</feature>
<evidence type="ECO:0000259" key="7">
    <source>
        <dbReference type="PROSITE" id="PS51935"/>
    </source>
</evidence>
<keyword evidence="9" id="KW-1185">Reference proteome</keyword>
<dbReference type="Pfam" id="PF00877">
    <property type="entry name" value="NLPC_P60"/>
    <property type="match status" value="1"/>
</dbReference>
<dbReference type="AlphaFoldDB" id="A0A3B0A1Z0"/>
<dbReference type="GO" id="GO:0006508">
    <property type="term" value="P:proteolysis"/>
    <property type="evidence" value="ECO:0007669"/>
    <property type="project" value="UniProtKB-KW"/>
</dbReference>
<dbReference type="OrthoDB" id="5177647at2"/>
<reference evidence="8 9" key="1">
    <citation type="journal article" date="2015" name="Int. J. Syst. Evol. Microbiol.">
        <title>Micromonospora costi sp. nov., isolated from a leaf of Costus speciosus.</title>
        <authorList>
            <person name="Thawai C."/>
        </authorList>
    </citation>
    <scope>NUCLEOTIDE SEQUENCE [LARGE SCALE GENOMIC DNA]</scope>
    <source>
        <strain evidence="8 9">CS1-12</strain>
    </source>
</reference>
<dbReference type="Proteomes" id="UP000279968">
    <property type="component" value="Unassembled WGS sequence"/>
</dbReference>
<keyword evidence="4" id="KW-0788">Thiol protease</keyword>
<gene>
    <name evidence="8" type="ORF">D7193_17045</name>
</gene>
<evidence type="ECO:0000256" key="6">
    <source>
        <dbReference type="SAM" id="SignalP"/>
    </source>
</evidence>
<evidence type="ECO:0000256" key="2">
    <source>
        <dbReference type="ARBA" id="ARBA00022670"/>
    </source>
</evidence>
<keyword evidence="3 8" id="KW-0378">Hydrolase</keyword>
<dbReference type="InterPro" id="IPR051794">
    <property type="entry name" value="PG_Endopeptidase_C40"/>
</dbReference>
<evidence type="ECO:0000256" key="5">
    <source>
        <dbReference type="SAM" id="Coils"/>
    </source>
</evidence>
<name>A0A3B0A1Z0_9ACTN</name>
<evidence type="ECO:0000313" key="8">
    <source>
        <dbReference type="EMBL" id="RKN53776.1"/>
    </source>
</evidence>
<dbReference type="PROSITE" id="PS51935">
    <property type="entry name" value="NLPC_P60"/>
    <property type="match status" value="1"/>
</dbReference>
<evidence type="ECO:0000256" key="1">
    <source>
        <dbReference type="ARBA" id="ARBA00007074"/>
    </source>
</evidence>
<dbReference type="PANTHER" id="PTHR47359:SF3">
    <property type="entry name" value="NLP_P60 DOMAIN-CONTAINING PROTEIN-RELATED"/>
    <property type="match status" value="1"/>
</dbReference>